<evidence type="ECO:0000313" key="11">
    <source>
        <dbReference type="EMBL" id="SES90723.1"/>
    </source>
</evidence>
<dbReference type="PANTHER" id="PTHR35579:SF3">
    <property type="entry name" value="CRISPR SYSTEM CMS ENDORIBONUCLEASE CSM3"/>
    <property type="match status" value="1"/>
</dbReference>
<evidence type="ECO:0000256" key="2">
    <source>
        <dbReference type="ARBA" id="ARBA00022150"/>
    </source>
</evidence>
<comment type="similarity">
    <text evidence="1">Belongs to the CRISPR-associated Csm3 family.</text>
</comment>
<keyword evidence="6" id="KW-0694">RNA-binding</keyword>
<dbReference type="AlphaFoldDB" id="A0A1I0A996"/>
<keyword evidence="9" id="KW-0175">Coiled coil</keyword>
<dbReference type="RefSeq" id="WP_091350385.1">
    <property type="nucleotide sequence ID" value="NZ_FOIF01000018.1"/>
</dbReference>
<organism evidence="11 12">
    <name type="scientific">Anaerobranca gottschalkii DSM 13577</name>
    <dbReference type="NCBI Taxonomy" id="1120990"/>
    <lineage>
        <taxon>Bacteria</taxon>
        <taxon>Bacillati</taxon>
        <taxon>Bacillota</taxon>
        <taxon>Clostridia</taxon>
        <taxon>Eubacteriales</taxon>
        <taxon>Proteinivoracaceae</taxon>
        <taxon>Anaerobranca</taxon>
    </lineage>
</organism>
<dbReference type="InterPro" id="IPR052216">
    <property type="entry name" value="CRISPR_Csm3_endoribonuclease"/>
</dbReference>
<name>A0A1I0A996_9FIRM</name>
<dbReference type="PANTHER" id="PTHR35579">
    <property type="entry name" value="CRISPR SYSTEM CMS ENDORIBONUCLEASE CSM3"/>
    <property type="match status" value="1"/>
</dbReference>
<dbReference type="STRING" id="1120990.SAMN03080614_101827"/>
<protein>
    <recommendedName>
        <fullName evidence="2">CRISPR system Cms endoribonuclease Csm3</fullName>
    </recommendedName>
    <alternativeName>
        <fullName evidence="8">CRISPR type III A-associated RAMP protein Csm3</fullName>
    </alternativeName>
</protein>
<sequence>MQLKGKLFVKGKIVAMTGLHIGGSKTDVAIGDIDNSVIKTSEGVPYIPGSSLKGKIRALLEKTKLQEIMDIKKEEKEEKEENSDDNSKETYICNCGECEVCVIFGTGANVDKRKGPTRLIVRDAFLNEKTREKMLKKEGEYKNLQLIYTESKWENSINRLTSKAGMPRQTERVPQGAEFDFQLIYNVMENEDIDRFEKLIYGLRLLEDDYLGGNGSRGYGKVQFIIDEISIKTIPVYLENKETISLLDKDKGQITLNEVPNISDKIKEVLGEM</sequence>
<dbReference type="Proteomes" id="UP000243819">
    <property type="component" value="Unassembled WGS sequence"/>
</dbReference>
<feature type="coiled-coil region" evidence="9">
    <location>
        <begin position="62"/>
        <end position="89"/>
    </location>
</feature>
<gene>
    <name evidence="11" type="ORF">SAMN03080614_101827</name>
</gene>
<accession>A0A1I0A996</accession>
<evidence type="ECO:0000256" key="5">
    <source>
        <dbReference type="ARBA" id="ARBA00022801"/>
    </source>
</evidence>
<feature type="domain" description="CRISPR type III-associated protein" evidence="10">
    <location>
        <begin position="13"/>
        <end position="222"/>
    </location>
</feature>
<dbReference type="InterPro" id="IPR005537">
    <property type="entry name" value="RAMP_III_fam"/>
</dbReference>
<dbReference type="EMBL" id="FOIF01000018">
    <property type="protein sequence ID" value="SES90723.1"/>
    <property type="molecule type" value="Genomic_DNA"/>
</dbReference>
<evidence type="ECO:0000256" key="7">
    <source>
        <dbReference type="ARBA" id="ARBA00023118"/>
    </source>
</evidence>
<dbReference type="OrthoDB" id="1063910at2"/>
<evidence type="ECO:0000256" key="9">
    <source>
        <dbReference type="SAM" id="Coils"/>
    </source>
</evidence>
<evidence type="ECO:0000259" key="10">
    <source>
        <dbReference type="Pfam" id="PF03787"/>
    </source>
</evidence>
<dbReference type="InterPro" id="IPR013412">
    <property type="entry name" value="CRISPR-assoc_RAMP_Csm3"/>
</dbReference>
<evidence type="ECO:0000256" key="6">
    <source>
        <dbReference type="ARBA" id="ARBA00022884"/>
    </source>
</evidence>
<dbReference type="GO" id="GO:0003723">
    <property type="term" value="F:RNA binding"/>
    <property type="evidence" value="ECO:0007669"/>
    <property type="project" value="UniProtKB-KW"/>
</dbReference>
<dbReference type="GO" id="GO:0004519">
    <property type="term" value="F:endonuclease activity"/>
    <property type="evidence" value="ECO:0007669"/>
    <property type="project" value="UniProtKB-KW"/>
</dbReference>
<dbReference type="NCBIfam" id="TIGR02582">
    <property type="entry name" value="cas7_TM1809"/>
    <property type="match status" value="1"/>
</dbReference>
<evidence type="ECO:0000256" key="4">
    <source>
        <dbReference type="ARBA" id="ARBA00022759"/>
    </source>
</evidence>
<keyword evidence="12" id="KW-1185">Reference proteome</keyword>
<reference evidence="12" key="1">
    <citation type="submission" date="2016-10" db="EMBL/GenBank/DDBJ databases">
        <authorList>
            <person name="Varghese N."/>
            <person name="Submissions S."/>
        </authorList>
    </citation>
    <scope>NUCLEOTIDE SEQUENCE [LARGE SCALE GENOMIC DNA]</scope>
    <source>
        <strain evidence="12">DSM 13577</strain>
    </source>
</reference>
<evidence type="ECO:0000256" key="3">
    <source>
        <dbReference type="ARBA" id="ARBA00022722"/>
    </source>
</evidence>
<keyword evidence="3" id="KW-0540">Nuclease</keyword>
<keyword evidence="7" id="KW-0051">Antiviral defense</keyword>
<evidence type="ECO:0000256" key="8">
    <source>
        <dbReference type="ARBA" id="ARBA00033183"/>
    </source>
</evidence>
<proteinExistence type="inferred from homology"/>
<dbReference type="GO" id="GO:0016787">
    <property type="term" value="F:hydrolase activity"/>
    <property type="evidence" value="ECO:0007669"/>
    <property type="project" value="UniProtKB-KW"/>
</dbReference>
<evidence type="ECO:0000256" key="1">
    <source>
        <dbReference type="ARBA" id="ARBA00006342"/>
    </source>
</evidence>
<keyword evidence="5" id="KW-0378">Hydrolase</keyword>
<dbReference type="GO" id="GO:0051607">
    <property type="term" value="P:defense response to virus"/>
    <property type="evidence" value="ECO:0007669"/>
    <property type="project" value="UniProtKB-KW"/>
</dbReference>
<evidence type="ECO:0000313" key="12">
    <source>
        <dbReference type="Proteomes" id="UP000243819"/>
    </source>
</evidence>
<keyword evidence="4" id="KW-0255">Endonuclease</keyword>
<dbReference type="Pfam" id="PF03787">
    <property type="entry name" value="RAMPs"/>
    <property type="match status" value="1"/>
</dbReference>